<dbReference type="InterPro" id="IPR011029">
    <property type="entry name" value="DEATH-like_dom_sf"/>
</dbReference>
<name>A0ABD0MKJ8_CIRMR</name>
<evidence type="ECO:0000313" key="2">
    <source>
        <dbReference type="EMBL" id="KAL0150394.1"/>
    </source>
</evidence>
<proteinExistence type="predicted"/>
<dbReference type="EMBL" id="JAMKFB020000295">
    <property type="protein sequence ID" value="KAL0150394.1"/>
    <property type="molecule type" value="Genomic_DNA"/>
</dbReference>
<dbReference type="PROSITE" id="PS50824">
    <property type="entry name" value="DAPIN"/>
    <property type="match status" value="1"/>
</dbReference>
<feature type="domain" description="Pyrin" evidence="1">
    <location>
        <begin position="1"/>
        <end position="86"/>
    </location>
</feature>
<sequence length="86" mass="9812">MASVKELLKNSLMGLVNADLELFQWHLMNDHECITKCEMENANRLKTVDKMVDCFGAEEAVKITVGILRKINQNNLAETLENKHKP</sequence>
<feature type="non-terminal residue" evidence="2">
    <location>
        <position position="86"/>
    </location>
</feature>
<accession>A0ABD0MKJ8</accession>
<dbReference type="SUPFAM" id="SSF47986">
    <property type="entry name" value="DEATH domain"/>
    <property type="match status" value="1"/>
</dbReference>
<evidence type="ECO:0000313" key="3">
    <source>
        <dbReference type="Proteomes" id="UP001529510"/>
    </source>
</evidence>
<evidence type="ECO:0000259" key="1">
    <source>
        <dbReference type="PROSITE" id="PS50824"/>
    </source>
</evidence>
<dbReference type="InterPro" id="IPR004020">
    <property type="entry name" value="DAPIN"/>
</dbReference>
<gene>
    <name evidence="2" type="ORF">M9458_054211</name>
</gene>
<keyword evidence="3" id="KW-1185">Reference proteome</keyword>
<dbReference type="AlphaFoldDB" id="A0ABD0MKJ8"/>
<dbReference type="Proteomes" id="UP001529510">
    <property type="component" value="Unassembled WGS sequence"/>
</dbReference>
<protein>
    <recommendedName>
        <fullName evidence="1">Pyrin domain-containing protein</fullName>
    </recommendedName>
</protein>
<dbReference type="CDD" id="cd08321">
    <property type="entry name" value="Pyrin_ASC-like"/>
    <property type="match status" value="1"/>
</dbReference>
<comment type="caution">
    <text evidence="2">The sequence shown here is derived from an EMBL/GenBank/DDBJ whole genome shotgun (WGS) entry which is preliminary data.</text>
</comment>
<dbReference type="SMART" id="SM01289">
    <property type="entry name" value="PYRIN"/>
    <property type="match status" value="1"/>
</dbReference>
<dbReference type="Pfam" id="PF02758">
    <property type="entry name" value="PYRIN"/>
    <property type="match status" value="1"/>
</dbReference>
<reference evidence="2 3" key="1">
    <citation type="submission" date="2024-05" db="EMBL/GenBank/DDBJ databases">
        <title>Genome sequencing and assembly of Indian major carp, Cirrhinus mrigala (Hamilton, 1822).</title>
        <authorList>
            <person name="Mohindra V."/>
            <person name="Chowdhury L.M."/>
            <person name="Lal K."/>
            <person name="Jena J.K."/>
        </authorList>
    </citation>
    <scope>NUCLEOTIDE SEQUENCE [LARGE SCALE GENOMIC DNA]</scope>
    <source>
        <strain evidence="2">CM1030</strain>
        <tissue evidence="2">Blood</tissue>
    </source>
</reference>
<dbReference type="Gene3D" id="1.10.533.10">
    <property type="entry name" value="Death Domain, Fas"/>
    <property type="match status" value="1"/>
</dbReference>
<organism evidence="2 3">
    <name type="scientific">Cirrhinus mrigala</name>
    <name type="common">Mrigala</name>
    <dbReference type="NCBI Taxonomy" id="683832"/>
    <lineage>
        <taxon>Eukaryota</taxon>
        <taxon>Metazoa</taxon>
        <taxon>Chordata</taxon>
        <taxon>Craniata</taxon>
        <taxon>Vertebrata</taxon>
        <taxon>Euteleostomi</taxon>
        <taxon>Actinopterygii</taxon>
        <taxon>Neopterygii</taxon>
        <taxon>Teleostei</taxon>
        <taxon>Ostariophysi</taxon>
        <taxon>Cypriniformes</taxon>
        <taxon>Cyprinidae</taxon>
        <taxon>Labeoninae</taxon>
        <taxon>Labeonini</taxon>
        <taxon>Cirrhinus</taxon>
    </lineage>
</organism>